<keyword evidence="2" id="KW-0238">DNA-binding</keyword>
<evidence type="ECO:0000256" key="3">
    <source>
        <dbReference type="ARBA" id="ARBA00023163"/>
    </source>
</evidence>
<dbReference type="GO" id="GO:0008168">
    <property type="term" value="F:methyltransferase activity"/>
    <property type="evidence" value="ECO:0007669"/>
    <property type="project" value="UniProtKB-KW"/>
</dbReference>
<keyword evidence="5" id="KW-0808">Transferase</keyword>
<keyword evidence="1" id="KW-0805">Transcription regulation</keyword>
<feature type="domain" description="HTH araC/xylS-type" evidence="4">
    <location>
        <begin position="178"/>
        <end position="275"/>
    </location>
</feature>
<dbReference type="AlphaFoldDB" id="A0A378ZTZ6"/>
<sequence>MRPTVHDFLSQSATAFAAAHLGMGAERSVTVWENHDDEVSYEAPERHTFSLYLQGGTGTSRLDKGALAGWQGAVCVMPEGEASDWKITEPFRFVHLYVSDKALRAAFAEVHDCDARRLDLRDETFVAAPSIALPLFRIAEAAMVQDALKADEAFAVMVAHLTRGAPVLKGGLSPHQLRRVDEWVRAHMDGVIHLEDLAALTGLSVFHFHRMFKLARGMAPSEWVMMQRINLAKQLLRAGETAAGVSAACGFANQSHMTRAFRKQTGMTPGRYRELAAGAAGQLR</sequence>
<dbReference type="GO" id="GO:0032259">
    <property type="term" value="P:methylation"/>
    <property type="evidence" value="ECO:0007669"/>
    <property type="project" value="UniProtKB-KW"/>
</dbReference>
<protein>
    <submittedName>
        <fullName evidence="5">Methylphosphotriester-DNA--protein-cysteine S-methyltransferase</fullName>
        <ecNumber evidence="5">2.1.1.-</ecNumber>
    </submittedName>
</protein>
<dbReference type="Proteomes" id="UP000255000">
    <property type="component" value="Unassembled WGS sequence"/>
</dbReference>
<dbReference type="PROSITE" id="PS01124">
    <property type="entry name" value="HTH_ARAC_FAMILY_2"/>
    <property type="match status" value="1"/>
</dbReference>
<dbReference type="EC" id="2.1.1.-" evidence="5"/>
<dbReference type="PANTHER" id="PTHR46796">
    <property type="entry name" value="HTH-TYPE TRANSCRIPTIONAL ACTIVATOR RHAS-RELATED"/>
    <property type="match status" value="1"/>
</dbReference>
<proteinExistence type="predicted"/>
<dbReference type="InterPro" id="IPR009057">
    <property type="entry name" value="Homeodomain-like_sf"/>
</dbReference>
<evidence type="ECO:0000259" key="4">
    <source>
        <dbReference type="PROSITE" id="PS01124"/>
    </source>
</evidence>
<name>A0A378ZTZ6_9HYPH</name>
<organism evidence="5 6">
    <name type="scientific">Pannonibacter phragmitetus</name>
    <dbReference type="NCBI Taxonomy" id="121719"/>
    <lineage>
        <taxon>Bacteria</taxon>
        <taxon>Pseudomonadati</taxon>
        <taxon>Pseudomonadota</taxon>
        <taxon>Alphaproteobacteria</taxon>
        <taxon>Hyphomicrobiales</taxon>
        <taxon>Stappiaceae</taxon>
        <taxon>Pannonibacter</taxon>
    </lineage>
</organism>
<evidence type="ECO:0000313" key="5">
    <source>
        <dbReference type="EMBL" id="SUB00279.1"/>
    </source>
</evidence>
<accession>A0A378ZTZ6</accession>
<gene>
    <name evidence="5" type="primary">adaA</name>
    <name evidence="5" type="ORF">NCTC13350_01191</name>
</gene>
<dbReference type="Gene3D" id="1.10.10.60">
    <property type="entry name" value="Homeodomain-like"/>
    <property type="match status" value="2"/>
</dbReference>
<dbReference type="RefSeq" id="WP_019962761.1">
    <property type="nucleotide sequence ID" value="NZ_UGSK01000001.1"/>
</dbReference>
<dbReference type="EMBL" id="UGSK01000001">
    <property type="protein sequence ID" value="SUB00279.1"/>
    <property type="molecule type" value="Genomic_DNA"/>
</dbReference>
<dbReference type="Pfam" id="PF12833">
    <property type="entry name" value="HTH_18"/>
    <property type="match status" value="1"/>
</dbReference>
<dbReference type="GO" id="GO:0003700">
    <property type="term" value="F:DNA-binding transcription factor activity"/>
    <property type="evidence" value="ECO:0007669"/>
    <property type="project" value="InterPro"/>
</dbReference>
<dbReference type="SUPFAM" id="SSF46689">
    <property type="entry name" value="Homeodomain-like"/>
    <property type="match status" value="2"/>
</dbReference>
<dbReference type="InterPro" id="IPR018060">
    <property type="entry name" value="HTH_AraC"/>
</dbReference>
<keyword evidence="3" id="KW-0804">Transcription</keyword>
<dbReference type="GO" id="GO:0043565">
    <property type="term" value="F:sequence-specific DNA binding"/>
    <property type="evidence" value="ECO:0007669"/>
    <property type="project" value="InterPro"/>
</dbReference>
<dbReference type="PANTHER" id="PTHR46796:SF6">
    <property type="entry name" value="ARAC SUBFAMILY"/>
    <property type="match status" value="1"/>
</dbReference>
<dbReference type="InterPro" id="IPR050204">
    <property type="entry name" value="AraC_XylS_family_regulators"/>
</dbReference>
<evidence type="ECO:0000256" key="1">
    <source>
        <dbReference type="ARBA" id="ARBA00023015"/>
    </source>
</evidence>
<reference evidence="5 6" key="1">
    <citation type="submission" date="2018-06" db="EMBL/GenBank/DDBJ databases">
        <authorList>
            <consortium name="Pathogen Informatics"/>
            <person name="Doyle S."/>
        </authorList>
    </citation>
    <scope>NUCLEOTIDE SEQUENCE [LARGE SCALE GENOMIC DNA]</scope>
    <source>
        <strain evidence="5 6">NCTC13350</strain>
    </source>
</reference>
<evidence type="ECO:0000313" key="6">
    <source>
        <dbReference type="Proteomes" id="UP000255000"/>
    </source>
</evidence>
<evidence type="ECO:0000256" key="2">
    <source>
        <dbReference type="ARBA" id="ARBA00023125"/>
    </source>
</evidence>
<dbReference type="SMART" id="SM00342">
    <property type="entry name" value="HTH_ARAC"/>
    <property type="match status" value="1"/>
</dbReference>
<dbReference type="OrthoDB" id="9793400at2"/>
<keyword evidence="5" id="KW-0489">Methyltransferase</keyword>